<dbReference type="EMBL" id="JASNRB020000036">
    <property type="protein sequence ID" value="MFJ1472166.1"/>
    <property type="molecule type" value="Genomic_DNA"/>
</dbReference>
<accession>A0ACC7MJV0</accession>
<proteinExistence type="predicted"/>
<gene>
    <name evidence="1" type="ORF">QPK29_031010</name>
</gene>
<keyword evidence="1" id="KW-0548">Nucleotidyltransferase</keyword>
<dbReference type="Proteomes" id="UP001168096">
    <property type="component" value="Unassembled WGS sequence"/>
</dbReference>
<name>A0ACC7MJV0_9BURK</name>
<evidence type="ECO:0000313" key="1">
    <source>
        <dbReference type="EMBL" id="MFJ1472166.1"/>
    </source>
</evidence>
<dbReference type="EC" id="2.7.7.65" evidence="1"/>
<comment type="caution">
    <text evidence="1">The sequence shown here is derived from an EMBL/GenBank/DDBJ whole genome shotgun (WGS) entry which is preliminary data.</text>
</comment>
<sequence>MPDNHMSALGTWPYPILRSLHVKWRVRRGIRPVALLLVDLDNFKAINNRWGQEA</sequence>
<protein>
    <submittedName>
        <fullName evidence="1">Diguanylate cyclase domain-containing protein</fullName>
        <ecNumber evidence="1">2.7.7.65</ecNumber>
    </submittedName>
</protein>
<organism evidence="1 2">
    <name type="scientific">Massilia orientalis</name>
    <dbReference type="NCBI Taxonomy" id="3050128"/>
    <lineage>
        <taxon>Bacteria</taxon>
        <taxon>Pseudomonadati</taxon>
        <taxon>Pseudomonadota</taxon>
        <taxon>Betaproteobacteria</taxon>
        <taxon>Burkholderiales</taxon>
        <taxon>Oxalobacteraceae</taxon>
        <taxon>Telluria group</taxon>
        <taxon>Massilia</taxon>
    </lineage>
</organism>
<evidence type="ECO:0000313" key="2">
    <source>
        <dbReference type="Proteomes" id="UP001168096"/>
    </source>
</evidence>
<reference evidence="1" key="1">
    <citation type="submission" date="2024-11" db="EMBL/GenBank/DDBJ databases">
        <title>Description of Massilia orientalis sp. nov., isolated from rhizosphere soil of Ageratina adenophora.</title>
        <authorList>
            <person name="Wang Y."/>
        </authorList>
    </citation>
    <scope>NUCLEOTIDE SEQUENCE</scope>
    <source>
        <strain evidence="1">YIM B02787</strain>
    </source>
</reference>
<keyword evidence="2" id="KW-1185">Reference proteome</keyword>
<keyword evidence="1" id="KW-0808">Transferase</keyword>